<keyword evidence="2 8" id="KW-0812">Transmembrane</keyword>
<comment type="caution">
    <text evidence="10">The sequence shown here is derived from an EMBL/GenBank/DDBJ whole genome shotgun (WGS) entry which is preliminary data.</text>
</comment>
<protein>
    <recommendedName>
        <fullName evidence="9">G-protein coupled receptors family 1 profile domain-containing protein</fullName>
    </recommendedName>
</protein>
<keyword evidence="5 8" id="KW-0472">Membrane</keyword>
<dbReference type="PANTHER" id="PTHR24243:SF233">
    <property type="entry name" value="THYROTROPIN-RELEASING HORMONE RECEPTOR"/>
    <property type="match status" value="1"/>
</dbReference>
<evidence type="ECO:0000256" key="7">
    <source>
        <dbReference type="ARBA" id="ARBA00023224"/>
    </source>
</evidence>
<dbReference type="GO" id="GO:0004930">
    <property type="term" value="F:G protein-coupled receptor activity"/>
    <property type="evidence" value="ECO:0007669"/>
    <property type="project" value="UniProtKB-KW"/>
</dbReference>
<evidence type="ECO:0000256" key="1">
    <source>
        <dbReference type="ARBA" id="ARBA00004141"/>
    </source>
</evidence>
<keyword evidence="6" id="KW-0675">Receptor</keyword>
<feature type="transmembrane region" description="Helical" evidence="8">
    <location>
        <begin position="121"/>
        <end position="141"/>
    </location>
</feature>
<evidence type="ECO:0000256" key="3">
    <source>
        <dbReference type="ARBA" id="ARBA00022989"/>
    </source>
</evidence>
<evidence type="ECO:0000313" key="11">
    <source>
        <dbReference type="Proteomes" id="UP000828390"/>
    </source>
</evidence>
<reference evidence="10" key="1">
    <citation type="journal article" date="2019" name="bioRxiv">
        <title>The Genome of the Zebra Mussel, Dreissena polymorpha: A Resource for Invasive Species Research.</title>
        <authorList>
            <person name="McCartney M.A."/>
            <person name="Auch B."/>
            <person name="Kono T."/>
            <person name="Mallez S."/>
            <person name="Zhang Y."/>
            <person name="Obille A."/>
            <person name="Becker A."/>
            <person name="Abrahante J.E."/>
            <person name="Garbe J."/>
            <person name="Badalamenti J.P."/>
            <person name="Herman A."/>
            <person name="Mangelson H."/>
            <person name="Liachko I."/>
            <person name="Sullivan S."/>
            <person name="Sone E.D."/>
            <person name="Koren S."/>
            <person name="Silverstein K.A.T."/>
            <person name="Beckman K.B."/>
            <person name="Gohl D.M."/>
        </authorList>
    </citation>
    <scope>NUCLEOTIDE SEQUENCE</scope>
    <source>
        <strain evidence="10">Duluth1</strain>
        <tissue evidence="10">Whole animal</tissue>
    </source>
</reference>
<keyword evidence="11" id="KW-1185">Reference proteome</keyword>
<dbReference type="GO" id="GO:0005886">
    <property type="term" value="C:plasma membrane"/>
    <property type="evidence" value="ECO:0007669"/>
    <property type="project" value="TreeGrafter"/>
</dbReference>
<keyword evidence="7" id="KW-0807">Transducer</keyword>
<keyword evidence="4" id="KW-0297">G-protein coupled receptor</keyword>
<evidence type="ECO:0000256" key="5">
    <source>
        <dbReference type="ARBA" id="ARBA00023136"/>
    </source>
</evidence>
<dbReference type="AlphaFoldDB" id="A0A9D4G143"/>
<feature type="domain" description="G-protein coupled receptors family 1 profile" evidence="9">
    <location>
        <begin position="1"/>
        <end position="134"/>
    </location>
</feature>
<feature type="transmembrane region" description="Helical" evidence="8">
    <location>
        <begin position="76"/>
        <end position="101"/>
    </location>
</feature>
<organism evidence="10 11">
    <name type="scientific">Dreissena polymorpha</name>
    <name type="common">Zebra mussel</name>
    <name type="synonym">Mytilus polymorpha</name>
    <dbReference type="NCBI Taxonomy" id="45954"/>
    <lineage>
        <taxon>Eukaryota</taxon>
        <taxon>Metazoa</taxon>
        <taxon>Spiralia</taxon>
        <taxon>Lophotrochozoa</taxon>
        <taxon>Mollusca</taxon>
        <taxon>Bivalvia</taxon>
        <taxon>Autobranchia</taxon>
        <taxon>Heteroconchia</taxon>
        <taxon>Euheterodonta</taxon>
        <taxon>Imparidentia</taxon>
        <taxon>Neoheterodontei</taxon>
        <taxon>Myida</taxon>
        <taxon>Dreissenoidea</taxon>
        <taxon>Dreissenidae</taxon>
        <taxon>Dreissena</taxon>
    </lineage>
</organism>
<dbReference type="SUPFAM" id="SSF81321">
    <property type="entry name" value="Family A G protein-coupled receptor-like"/>
    <property type="match status" value="1"/>
</dbReference>
<keyword evidence="3 8" id="KW-1133">Transmembrane helix</keyword>
<dbReference type="PROSITE" id="PS50262">
    <property type="entry name" value="G_PROTEIN_RECEP_F1_2"/>
    <property type="match status" value="1"/>
</dbReference>
<dbReference type="InterPro" id="IPR017452">
    <property type="entry name" value="GPCR_Rhodpsn_7TM"/>
</dbReference>
<dbReference type="PANTHER" id="PTHR24243">
    <property type="entry name" value="G-PROTEIN COUPLED RECEPTOR"/>
    <property type="match status" value="1"/>
</dbReference>
<accession>A0A9D4G143</accession>
<evidence type="ECO:0000256" key="8">
    <source>
        <dbReference type="SAM" id="Phobius"/>
    </source>
</evidence>
<sequence length="188" mass="22278">MGFGTFYGDIWSIVVLVVLNVVPMLIIILGNINIRINIVRQKRRLRTQQSNRNNDTVEISQTRRHKDASRNSVTRMLLLISIFLILTTFPFTIYRCLWFEIDDSSLKAHAKRHLYDSILEVILYCNFTFNFFFYFVSGSLFEEDWHRMVDEMRSRLACFCSFRSLTENERQQENPYSFQGLENTGHPV</sequence>
<gene>
    <name evidence="10" type="ORF">DPMN_137015</name>
</gene>
<evidence type="ECO:0000256" key="4">
    <source>
        <dbReference type="ARBA" id="ARBA00023040"/>
    </source>
</evidence>
<evidence type="ECO:0000256" key="6">
    <source>
        <dbReference type="ARBA" id="ARBA00023170"/>
    </source>
</evidence>
<reference evidence="10" key="2">
    <citation type="submission" date="2020-11" db="EMBL/GenBank/DDBJ databases">
        <authorList>
            <person name="McCartney M.A."/>
            <person name="Auch B."/>
            <person name="Kono T."/>
            <person name="Mallez S."/>
            <person name="Becker A."/>
            <person name="Gohl D.M."/>
            <person name="Silverstein K.A.T."/>
            <person name="Koren S."/>
            <person name="Bechman K.B."/>
            <person name="Herman A."/>
            <person name="Abrahante J.E."/>
            <person name="Garbe J."/>
        </authorList>
    </citation>
    <scope>NUCLEOTIDE SEQUENCE</scope>
    <source>
        <strain evidence="10">Duluth1</strain>
        <tissue evidence="10">Whole animal</tissue>
    </source>
</reference>
<name>A0A9D4G143_DREPO</name>
<dbReference type="Gene3D" id="1.20.1070.10">
    <property type="entry name" value="Rhodopsin 7-helix transmembrane proteins"/>
    <property type="match status" value="1"/>
</dbReference>
<evidence type="ECO:0000313" key="10">
    <source>
        <dbReference type="EMBL" id="KAH3808658.1"/>
    </source>
</evidence>
<dbReference type="Proteomes" id="UP000828390">
    <property type="component" value="Unassembled WGS sequence"/>
</dbReference>
<dbReference type="EMBL" id="JAIWYP010000006">
    <property type="protein sequence ID" value="KAH3808658.1"/>
    <property type="molecule type" value="Genomic_DNA"/>
</dbReference>
<feature type="transmembrane region" description="Helical" evidence="8">
    <location>
        <begin position="12"/>
        <end position="34"/>
    </location>
</feature>
<evidence type="ECO:0000256" key="2">
    <source>
        <dbReference type="ARBA" id="ARBA00022692"/>
    </source>
</evidence>
<evidence type="ECO:0000259" key="9">
    <source>
        <dbReference type="PROSITE" id="PS50262"/>
    </source>
</evidence>
<comment type="subcellular location">
    <subcellularLocation>
        <location evidence="1">Membrane</location>
        <topology evidence="1">Multi-pass membrane protein</topology>
    </subcellularLocation>
</comment>
<proteinExistence type="predicted"/>